<dbReference type="EMBL" id="CP101118">
    <property type="protein sequence ID" value="WZF89320.1"/>
    <property type="molecule type" value="Genomic_DNA"/>
</dbReference>
<dbReference type="PANTHER" id="PTHR43861">
    <property type="entry name" value="TRANS-ACONITATE 2-METHYLTRANSFERASE-RELATED"/>
    <property type="match status" value="1"/>
</dbReference>
<dbReference type="GO" id="GO:0008168">
    <property type="term" value="F:methyltransferase activity"/>
    <property type="evidence" value="ECO:0007669"/>
    <property type="project" value="UniProtKB-KW"/>
</dbReference>
<dbReference type="CDD" id="cd02440">
    <property type="entry name" value="AdoMet_MTases"/>
    <property type="match status" value="1"/>
</dbReference>
<keyword evidence="2" id="KW-0808">Transferase</keyword>
<dbReference type="SUPFAM" id="SSF53335">
    <property type="entry name" value="S-adenosyl-L-methionine-dependent methyltransferases"/>
    <property type="match status" value="1"/>
</dbReference>
<sequence length="171" mass="19230">MISERIIEAFSLPPERVGREIRSDTQKELTGKELNLLRSEFPGFESWIKEKTVVDFGCGLGFQTAALANAGAKLVLGLDVNEEYIDYATKHAQECAGNKEKVLFSANYKGEVCKYDAVISQNAMEHYSDPSEVLERMKDLIHEDGQLMITFGPPWYAPYGSHMHFFVSSRG</sequence>
<name>A0ABZ2W3I0_9GAMM</name>
<gene>
    <name evidence="2" type="ORF">NLK58_03645</name>
</gene>
<evidence type="ECO:0000313" key="2">
    <source>
        <dbReference type="EMBL" id="WZF89320.1"/>
    </source>
</evidence>
<dbReference type="Pfam" id="PF13847">
    <property type="entry name" value="Methyltransf_31"/>
    <property type="match status" value="1"/>
</dbReference>
<dbReference type="RefSeq" id="WP_341582087.1">
    <property type="nucleotide sequence ID" value="NZ_CP101118.1"/>
</dbReference>
<dbReference type="Gene3D" id="3.40.50.150">
    <property type="entry name" value="Vaccinia Virus protein VP39"/>
    <property type="match status" value="1"/>
</dbReference>
<organism evidence="2 3">
    <name type="scientific">Marinobacter metalliresistant</name>
    <dbReference type="NCBI Taxonomy" id="2961995"/>
    <lineage>
        <taxon>Bacteria</taxon>
        <taxon>Pseudomonadati</taxon>
        <taxon>Pseudomonadota</taxon>
        <taxon>Gammaproteobacteria</taxon>
        <taxon>Pseudomonadales</taxon>
        <taxon>Marinobacteraceae</taxon>
        <taxon>Marinobacter</taxon>
    </lineage>
</organism>
<dbReference type="Proteomes" id="UP001475781">
    <property type="component" value="Chromosome"/>
</dbReference>
<dbReference type="InterPro" id="IPR029063">
    <property type="entry name" value="SAM-dependent_MTases_sf"/>
</dbReference>
<keyword evidence="2" id="KW-0489">Methyltransferase</keyword>
<reference evidence="2 3" key="1">
    <citation type="submission" date="2022-07" db="EMBL/GenBank/DDBJ databases">
        <title>A copper resistant bacterium isolated from sediment samples of deep sea hydrothermal areas.</title>
        <authorList>
            <person name="Zeng X."/>
        </authorList>
    </citation>
    <scope>NUCLEOTIDE SEQUENCE [LARGE SCALE GENOMIC DNA]</scope>
    <source>
        <strain evidence="3">CuT 6</strain>
    </source>
</reference>
<dbReference type="GO" id="GO:0032259">
    <property type="term" value="P:methylation"/>
    <property type="evidence" value="ECO:0007669"/>
    <property type="project" value="UniProtKB-KW"/>
</dbReference>
<evidence type="ECO:0000313" key="3">
    <source>
        <dbReference type="Proteomes" id="UP001475781"/>
    </source>
</evidence>
<protein>
    <submittedName>
        <fullName evidence="2">Methyltransferase domain-containing protein</fullName>
    </submittedName>
</protein>
<dbReference type="InterPro" id="IPR025714">
    <property type="entry name" value="Methyltranfer_dom"/>
</dbReference>
<accession>A0ABZ2W3I0</accession>
<keyword evidence="3" id="KW-1185">Reference proteome</keyword>
<feature type="domain" description="Methyltransferase" evidence="1">
    <location>
        <begin position="49"/>
        <end position="150"/>
    </location>
</feature>
<evidence type="ECO:0000259" key="1">
    <source>
        <dbReference type="Pfam" id="PF13847"/>
    </source>
</evidence>
<proteinExistence type="predicted"/>